<evidence type="ECO:0000313" key="3">
    <source>
        <dbReference type="EMBL" id="KAK4186968.1"/>
    </source>
</evidence>
<dbReference type="InterPro" id="IPR038921">
    <property type="entry name" value="YOR389W-like"/>
</dbReference>
<keyword evidence="2" id="KW-0732">Signal</keyword>
<evidence type="ECO:0000256" key="2">
    <source>
        <dbReference type="SAM" id="SignalP"/>
    </source>
</evidence>
<dbReference type="EMBL" id="MU864412">
    <property type="protein sequence ID" value="KAK4186968.1"/>
    <property type="molecule type" value="Genomic_DNA"/>
</dbReference>
<evidence type="ECO:0000256" key="1">
    <source>
        <dbReference type="SAM" id="MobiDB-lite"/>
    </source>
</evidence>
<reference evidence="3" key="2">
    <citation type="submission" date="2023-05" db="EMBL/GenBank/DDBJ databases">
        <authorList>
            <consortium name="Lawrence Berkeley National Laboratory"/>
            <person name="Steindorff A."/>
            <person name="Hensen N."/>
            <person name="Bonometti L."/>
            <person name="Westerberg I."/>
            <person name="Brannstrom I.O."/>
            <person name="Guillou S."/>
            <person name="Cros-Aarteil S."/>
            <person name="Calhoun S."/>
            <person name="Haridas S."/>
            <person name="Kuo A."/>
            <person name="Mondo S."/>
            <person name="Pangilinan J."/>
            <person name="Riley R."/>
            <person name="Labutti K."/>
            <person name="Andreopoulos B."/>
            <person name="Lipzen A."/>
            <person name="Chen C."/>
            <person name="Yanf M."/>
            <person name="Daum C."/>
            <person name="Ng V."/>
            <person name="Clum A."/>
            <person name="Ohm R."/>
            <person name="Martin F."/>
            <person name="Silar P."/>
            <person name="Natvig D."/>
            <person name="Lalanne C."/>
            <person name="Gautier V."/>
            <person name="Ament-Velasquez S.L."/>
            <person name="Kruys A."/>
            <person name="Hutchinson M.I."/>
            <person name="Powell A.J."/>
            <person name="Barry K."/>
            <person name="Miller A.N."/>
            <person name="Grigoriev I.V."/>
            <person name="Debuchy R."/>
            <person name="Gladieux P."/>
            <person name="Thoren M.H."/>
            <person name="Johannesson H."/>
        </authorList>
    </citation>
    <scope>NUCLEOTIDE SEQUENCE</scope>
    <source>
        <strain evidence="3">PSN309</strain>
    </source>
</reference>
<sequence length="529" mass="59752">MLLSAGHWVACVACVAILSQASATPITPNETAALANGFDIFNAVHSALRQWGSSLNHNGLSLFLATVPEGVTLHHGTGQATPPPGPEWLAFDIEHSEMFAHPRMPYPPRAQKLLAHYHPRFQQQVQIGNDSEAHGYLHIYRTTKPLSLLYLDGMSAGNTAMGTLDTQDLLLRGARSADIWDERGRARDICDIVTSWGLQGVIRMEAGFEIIKCNFSDSLELVSVNRRPEMSDPGSTGYRNVQALEFVRALSKRYNGLGASKVALDFSSMVSAMFFDVNITNPNPERQYLRRLSSVTDEELGDIRSWLKQTVHDRLEERPTVIDWQGVTDSIIGRYADRLWYMAEKISDLNLMRGEINLLLNTHIDYAAHDERYESAKERCTEHYIRRIQPSTQGDRMILAAIKSVTHSICSILFTVRELIVEDPNADEGSLVSSKRLLKSLNARLRWTRWKECNGCGFGEVCFLPMWPFGDKDSFERPNCRNVTTVTNGWWDKNRYWDSPRFDPPGKPKTGHIADSEHDAEYDTEPRDL</sequence>
<protein>
    <submittedName>
        <fullName evidence="3">Uncharacterized protein</fullName>
    </submittedName>
</protein>
<dbReference type="Proteomes" id="UP001302126">
    <property type="component" value="Unassembled WGS sequence"/>
</dbReference>
<dbReference type="PANTHER" id="PTHR35204">
    <property type="entry name" value="YALI0A21131P"/>
    <property type="match status" value="1"/>
</dbReference>
<proteinExistence type="predicted"/>
<reference evidence="3" key="1">
    <citation type="journal article" date="2023" name="Mol. Phylogenet. Evol.">
        <title>Genome-scale phylogeny and comparative genomics of the fungal order Sordariales.</title>
        <authorList>
            <person name="Hensen N."/>
            <person name="Bonometti L."/>
            <person name="Westerberg I."/>
            <person name="Brannstrom I.O."/>
            <person name="Guillou S."/>
            <person name="Cros-Aarteil S."/>
            <person name="Calhoun S."/>
            <person name="Haridas S."/>
            <person name="Kuo A."/>
            <person name="Mondo S."/>
            <person name="Pangilinan J."/>
            <person name="Riley R."/>
            <person name="LaButti K."/>
            <person name="Andreopoulos B."/>
            <person name="Lipzen A."/>
            <person name="Chen C."/>
            <person name="Yan M."/>
            <person name="Daum C."/>
            <person name="Ng V."/>
            <person name="Clum A."/>
            <person name="Steindorff A."/>
            <person name="Ohm R.A."/>
            <person name="Martin F."/>
            <person name="Silar P."/>
            <person name="Natvig D.O."/>
            <person name="Lalanne C."/>
            <person name="Gautier V."/>
            <person name="Ament-Velasquez S.L."/>
            <person name="Kruys A."/>
            <person name="Hutchinson M.I."/>
            <person name="Powell A.J."/>
            <person name="Barry K."/>
            <person name="Miller A.N."/>
            <person name="Grigoriev I.V."/>
            <person name="Debuchy R."/>
            <person name="Gladieux P."/>
            <person name="Hiltunen Thoren M."/>
            <person name="Johannesson H."/>
        </authorList>
    </citation>
    <scope>NUCLEOTIDE SEQUENCE</scope>
    <source>
        <strain evidence="3">PSN309</strain>
    </source>
</reference>
<evidence type="ECO:0000313" key="4">
    <source>
        <dbReference type="Proteomes" id="UP001302126"/>
    </source>
</evidence>
<name>A0AAN7AH22_9PEZI</name>
<dbReference type="AlphaFoldDB" id="A0AAN7AH22"/>
<gene>
    <name evidence="3" type="ORF">QBC35DRAFT_252025</name>
</gene>
<feature type="signal peptide" evidence="2">
    <location>
        <begin position="1"/>
        <end position="23"/>
    </location>
</feature>
<dbReference type="PANTHER" id="PTHR35204:SF1">
    <property type="entry name" value="ENTEROTOXIN"/>
    <property type="match status" value="1"/>
</dbReference>
<organism evidence="3 4">
    <name type="scientific">Podospora australis</name>
    <dbReference type="NCBI Taxonomy" id="1536484"/>
    <lineage>
        <taxon>Eukaryota</taxon>
        <taxon>Fungi</taxon>
        <taxon>Dikarya</taxon>
        <taxon>Ascomycota</taxon>
        <taxon>Pezizomycotina</taxon>
        <taxon>Sordariomycetes</taxon>
        <taxon>Sordariomycetidae</taxon>
        <taxon>Sordariales</taxon>
        <taxon>Podosporaceae</taxon>
        <taxon>Podospora</taxon>
    </lineage>
</organism>
<keyword evidence="4" id="KW-1185">Reference proteome</keyword>
<comment type="caution">
    <text evidence="3">The sequence shown here is derived from an EMBL/GenBank/DDBJ whole genome shotgun (WGS) entry which is preliminary data.</text>
</comment>
<feature type="region of interest" description="Disordered" evidence="1">
    <location>
        <begin position="501"/>
        <end position="529"/>
    </location>
</feature>
<accession>A0AAN7AH22</accession>
<feature type="chain" id="PRO_5042915716" evidence="2">
    <location>
        <begin position="24"/>
        <end position="529"/>
    </location>
</feature>